<name>A0AAV3ZII0_9GAST</name>
<sequence length="426" mass="46666">MSDRSIQRKEDCLDLMHEKLCASSKAYVSAVKAALRSHRREIAAEIFERAIDVLSPDFPDPTSIDGQIKKEEGEDRNELNSLKDRIAQMEKQLQEAQNERSTLESELESVRQEAQTKCLTLESELESIKQEAQINSSMKKNVRRLNTRLESLAIETKDSIKETAAAAAATVVSPSPTGATASALSRPLKGGRQRADFTVKLTADESTPDIKDVQLLPGGRLVLADINNRCVKLFDTQGQHLHTLVCRSQPYRLAVLDSSVTSHTVAVTLPNCPGIDILEVGVNNIKVKRTLQTSRRYWTVAAVNNHTLAVGVGYPYPAIDLIDQDGRVLRQICSSVRPWYMDITEDGYLMCSTHDYKIARVEVGPGTVVFNKSACPQHGVLRLTDSPSGPGAGGGSRTRNKSGLADLRADSLSIVPPTPPIENGIE</sequence>
<feature type="region of interest" description="Disordered" evidence="1">
    <location>
        <begin position="381"/>
        <end position="426"/>
    </location>
</feature>
<gene>
    <name evidence="2" type="ORF">PoB_002070900</name>
</gene>
<dbReference type="AlphaFoldDB" id="A0AAV3ZII0"/>
<dbReference type="SUPFAM" id="SSF63829">
    <property type="entry name" value="Calcium-dependent phosphotriesterase"/>
    <property type="match status" value="1"/>
</dbReference>
<evidence type="ECO:0000256" key="1">
    <source>
        <dbReference type="SAM" id="MobiDB-lite"/>
    </source>
</evidence>
<feature type="region of interest" description="Disordered" evidence="1">
    <location>
        <begin position="58"/>
        <end position="77"/>
    </location>
</feature>
<dbReference type="CDD" id="cd14686">
    <property type="entry name" value="bZIP"/>
    <property type="match status" value="1"/>
</dbReference>
<organism evidence="2 3">
    <name type="scientific">Plakobranchus ocellatus</name>
    <dbReference type="NCBI Taxonomy" id="259542"/>
    <lineage>
        <taxon>Eukaryota</taxon>
        <taxon>Metazoa</taxon>
        <taxon>Spiralia</taxon>
        <taxon>Lophotrochozoa</taxon>
        <taxon>Mollusca</taxon>
        <taxon>Gastropoda</taxon>
        <taxon>Heterobranchia</taxon>
        <taxon>Euthyneura</taxon>
        <taxon>Panpulmonata</taxon>
        <taxon>Sacoglossa</taxon>
        <taxon>Placobranchoidea</taxon>
        <taxon>Plakobranchidae</taxon>
        <taxon>Plakobranchus</taxon>
    </lineage>
</organism>
<dbReference type="InterPro" id="IPR027417">
    <property type="entry name" value="P-loop_NTPase"/>
</dbReference>
<keyword evidence="3" id="KW-1185">Reference proteome</keyword>
<dbReference type="Proteomes" id="UP000735302">
    <property type="component" value="Unassembled WGS sequence"/>
</dbReference>
<evidence type="ECO:0000313" key="2">
    <source>
        <dbReference type="EMBL" id="GFN94203.1"/>
    </source>
</evidence>
<comment type="caution">
    <text evidence="2">The sequence shown here is derived from an EMBL/GenBank/DDBJ whole genome shotgun (WGS) entry which is preliminary data.</text>
</comment>
<proteinExistence type="predicted"/>
<feature type="compositionally biased region" description="Basic and acidic residues" evidence="1">
    <location>
        <begin position="67"/>
        <end position="77"/>
    </location>
</feature>
<evidence type="ECO:0000313" key="3">
    <source>
        <dbReference type="Proteomes" id="UP000735302"/>
    </source>
</evidence>
<protein>
    <submittedName>
        <fullName evidence="2">Tripartite motif-containing protein 56</fullName>
    </submittedName>
</protein>
<accession>A0AAV3ZII0</accession>
<reference evidence="2 3" key="1">
    <citation type="journal article" date="2021" name="Elife">
        <title>Chloroplast acquisition without the gene transfer in kleptoplastic sea slugs, Plakobranchus ocellatus.</title>
        <authorList>
            <person name="Maeda T."/>
            <person name="Takahashi S."/>
            <person name="Yoshida T."/>
            <person name="Shimamura S."/>
            <person name="Takaki Y."/>
            <person name="Nagai Y."/>
            <person name="Toyoda A."/>
            <person name="Suzuki Y."/>
            <person name="Arimoto A."/>
            <person name="Ishii H."/>
            <person name="Satoh N."/>
            <person name="Nishiyama T."/>
            <person name="Hasebe M."/>
            <person name="Maruyama T."/>
            <person name="Minagawa J."/>
            <person name="Obokata J."/>
            <person name="Shigenobu S."/>
        </authorList>
    </citation>
    <scope>NUCLEOTIDE SEQUENCE [LARGE SCALE GENOMIC DNA]</scope>
</reference>
<dbReference type="Gene3D" id="3.40.50.300">
    <property type="entry name" value="P-loop containing nucleotide triphosphate hydrolases"/>
    <property type="match status" value="1"/>
</dbReference>
<dbReference type="EMBL" id="BLXT01002417">
    <property type="protein sequence ID" value="GFN94203.1"/>
    <property type="molecule type" value="Genomic_DNA"/>
</dbReference>